<evidence type="ECO:0000313" key="3">
    <source>
        <dbReference type="EMBL" id="OGD79416.1"/>
    </source>
</evidence>
<dbReference type="SUPFAM" id="SSF55961">
    <property type="entry name" value="Bet v1-like"/>
    <property type="match status" value="1"/>
</dbReference>
<dbReference type="EMBL" id="MFAF01000011">
    <property type="protein sequence ID" value="OGD79416.1"/>
    <property type="molecule type" value="Genomic_DNA"/>
</dbReference>
<protein>
    <recommendedName>
        <fullName evidence="2">Activator of Hsp90 ATPase homologue 1/2-like C-terminal domain-containing protein</fullName>
    </recommendedName>
</protein>
<dbReference type="AlphaFoldDB" id="A0A1F5FIH8"/>
<sequence>MAEIHLQVQLSRPPADVWNALFYPAARRIWWAYGIQLRSESGSPFFEYWRDGEGHERVSRGKVLAVKKLRLLRLSWQDDDWPVATQVEFRLASKRGATSLNLVHSGFEALGPKLQYNVEEYTSGWDALLEDLRTYLQGPAEELAEPPEEDAP</sequence>
<feature type="domain" description="Activator of Hsp90 ATPase homologue 1/2-like C-terminal" evidence="2">
    <location>
        <begin position="13"/>
        <end position="136"/>
    </location>
</feature>
<dbReference type="Pfam" id="PF08327">
    <property type="entry name" value="AHSA1"/>
    <property type="match status" value="1"/>
</dbReference>
<comment type="similarity">
    <text evidence="1">Belongs to the AHA1 family.</text>
</comment>
<accession>A0A1F5FIH8</accession>
<dbReference type="InterPro" id="IPR023393">
    <property type="entry name" value="START-like_dom_sf"/>
</dbReference>
<dbReference type="CDD" id="cd07814">
    <property type="entry name" value="SRPBCC_CalC_Aha1-like"/>
    <property type="match status" value="1"/>
</dbReference>
<evidence type="ECO:0000313" key="4">
    <source>
        <dbReference type="Proteomes" id="UP000177187"/>
    </source>
</evidence>
<reference evidence="3 4" key="1">
    <citation type="journal article" date="2016" name="Nat. Commun.">
        <title>Thousands of microbial genomes shed light on interconnected biogeochemical processes in an aquifer system.</title>
        <authorList>
            <person name="Anantharaman K."/>
            <person name="Brown C.T."/>
            <person name="Hug L.A."/>
            <person name="Sharon I."/>
            <person name="Castelle C.J."/>
            <person name="Probst A.J."/>
            <person name="Thomas B.C."/>
            <person name="Singh A."/>
            <person name="Wilkins M.J."/>
            <person name="Karaoz U."/>
            <person name="Brodie E.L."/>
            <person name="Williams K.H."/>
            <person name="Hubbard S.S."/>
            <person name="Banfield J.F."/>
        </authorList>
    </citation>
    <scope>NUCLEOTIDE SEQUENCE [LARGE SCALE GENOMIC DNA]</scope>
</reference>
<proteinExistence type="inferred from homology"/>
<comment type="caution">
    <text evidence="3">The sequence shown here is derived from an EMBL/GenBank/DDBJ whole genome shotgun (WGS) entry which is preliminary data.</text>
</comment>
<name>A0A1F5FIH8_9BACT</name>
<organism evidence="3 4">
    <name type="scientific">Candidatus Coatesbacteria bacterium RBG_13_66_14</name>
    <dbReference type="NCBI Taxonomy" id="1817816"/>
    <lineage>
        <taxon>Bacteria</taxon>
        <taxon>Candidatus Coatesiibacteriota</taxon>
    </lineage>
</organism>
<dbReference type="Gene3D" id="3.30.530.20">
    <property type="match status" value="1"/>
</dbReference>
<gene>
    <name evidence="3" type="ORF">A2Y64_04020</name>
</gene>
<evidence type="ECO:0000256" key="1">
    <source>
        <dbReference type="ARBA" id="ARBA00006817"/>
    </source>
</evidence>
<dbReference type="InterPro" id="IPR013538">
    <property type="entry name" value="ASHA1/2-like_C"/>
</dbReference>
<evidence type="ECO:0000259" key="2">
    <source>
        <dbReference type="Pfam" id="PF08327"/>
    </source>
</evidence>
<dbReference type="Proteomes" id="UP000177187">
    <property type="component" value="Unassembled WGS sequence"/>
</dbReference>